<dbReference type="PATRIC" id="fig|1265738.3.peg.5378"/>
<dbReference type="NCBIfam" id="NF033573">
    <property type="entry name" value="transpos_IS200"/>
    <property type="match status" value="1"/>
</dbReference>
<evidence type="ECO:0000313" key="2">
    <source>
        <dbReference type="EMBL" id="EMI17700.1"/>
    </source>
</evidence>
<proteinExistence type="predicted"/>
<sequence>MGQSLVQIYVHLVFSTKGRKPFLKVDTDRKQMHGYLAGVCKNHNSPAVTIGGVEDHVHLLCRLGKTIDIAKLIREMKSDSSEWAKSTLGIAKFYWQSGYGAFSISPSHVDALKKYIANQEEHHRKESFQDEFRRLCAKYGIELDERYVWD</sequence>
<dbReference type="GO" id="GO:0003677">
    <property type="term" value="F:DNA binding"/>
    <property type="evidence" value="ECO:0007669"/>
    <property type="project" value="InterPro"/>
</dbReference>
<name>M5RE94_9BACT</name>
<dbReference type="SMART" id="SM01321">
    <property type="entry name" value="Y1_Tnp"/>
    <property type="match status" value="1"/>
</dbReference>
<comment type="caution">
    <text evidence="2">The sequence shown here is derived from an EMBL/GenBank/DDBJ whole genome shotgun (WGS) entry which is preliminary data.</text>
</comment>
<dbReference type="Gene3D" id="3.30.70.1290">
    <property type="entry name" value="Transposase IS200-like"/>
    <property type="match status" value="1"/>
</dbReference>
<dbReference type="Pfam" id="PF01797">
    <property type="entry name" value="Y1_Tnp"/>
    <property type="match status" value="1"/>
</dbReference>
<gene>
    <name evidence="2" type="ORF">RMSM_05368</name>
</gene>
<dbReference type="EMBL" id="ANOG01000763">
    <property type="protein sequence ID" value="EMI17700.1"/>
    <property type="molecule type" value="Genomic_DNA"/>
</dbReference>
<dbReference type="GO" id="GO:0006313">
    <property type="term" value="P:DNA transposition"/>
    <property type="evidence" value="ECO:0007669"/>
    <property type="project" value="InterPro"/>
</dbReference>
<keyword evidence="3" id="KW-1185">Reference proteome</keyword>
<dbReference type="AlphaFoldDB" id="M5RE94"/>
<dbReference type="PANTHER" id="PTHR33360:SF2">
    <property type="entry name" value="TRANSPOSASE FOR INSERTION SEQUENCE ELEMENT IS200"/>
    <property type="match status" value="1"/>
</dbReference>
<dbReference type="RefSeq" id="WP_008702960.1">
    <property type="nucleotide sequence ID" value="NZ_ANOG01000763.1"/>
</dbReference>
<dbReference type="OrthoDB" id="9798161at2"/>
<evidence type="ECO:0000259" key="1">
    <source>
        <dbReference type="SMART" id="SM01321"/>
    </source>
</evidence>
<dbReference type="SUPFAM" id="SSF143422">
    <property type="entry name" value="Transposase IS200-like"/>
    <property type="match status" value="1"/>
</dbReference>
<accession>M5RE94</accession>
<organism evidence="2 3">
    <name type="scientific">Rhodopirellula maiorica SM1</name>
    <dbReference type="NCBI Taxonomy" id="1265738"/>
    <lineage>
        <taxon>Bacteria</taxon>
        <taxon>Pseudomonadati</taxon>
        <taxon>Planctomycetota</taxon>
        <taxon>Planctomycetia</taxon>
        <taxon>Pirellulales</taxon>
        <taxon>Pirellulaceae</taxon>
        <taxon>Novipirellula</taxon>
    </lineage>
</organism>
<protein>
    <submittedName>
        <fullName evidence="2">Transposase IS200-family protein</fullName>
    </submittedName>
</protein>
<dbReference type="InterPro" id="IPR036515">
    <property type="entry name" value="Transposase_17_sf"/>
</dbReference>
<feature type="domain" description="Transposase IS200-like" evidence="1">
    <location>
        <begin position="5"/>
        <end position="119"/>
    </location>
</feature>
<dbReference type="InterPro" id="IPR002686">
    <property type="entry name" value="Transposase_17"/>
</dbReference>
<evidence type="ECO:0000313" key="3">
    <source>
        <dbReference type="Proteomes" id="UP000011991"/>
    </source>
</evidence>
<dbReference type="GO" id="GO:0004803">
    <property type="term" value="F:transposase activity"/>
    <property type="evidence" value="ECO:0007669"/>
    <property type="project" value="InterPro"/>
</dbReference>
<dbReference type="PANTHER" id="PTHR33360">
    <property type="entry name" value="TRANSPOSASE FOR INSERTION SEQUENCE ELEMENT IS200"/>
    <property type="match status" value="1"/>
</dbReference>
<dbReference type="Proteomes" id="UP000011991">
    <property type="component" value="Unassembled WGS sequence"/>
</dbReference>
<reference evidence="2 3" key="1">
    <citation type="journal article" date="2013" name="Mar. Genomics">
        <title>Expression of sulfatases in Rhodopirellula baltica and the diversity of sulfatases in the genus Rhodopirellula.</title>
        <authorList>
            <person name="Wegner C.E."/>
            <person name="Richter-Heitmann T."/>
            <person name="Klindworth A."/>
            <person name="Klockow C."/>
            <person name="Richter M."/>
            <person name="Achstetter T."/>
            <person name="Glockner F.O."/>
            <person name="Harder J."/>
        </authorList>
    </citation>
    <scope>NUCLEOTIDE SEQUENCE [LARGE SCALE GENOMIC DNA]</scope>
    <source>
        <strain evidence="2 3">SM1</strain>
    </source>
</reference>